<dbReference type="RefSeq" id="WP_203895973.1">
    <property type="nucleotide sequence ID" value="NZ_BOOH01000088.1"/>
</dbReference>
<feature type="transmembrane region" description="Helical" evidence="1">
    <location>
        <begin position="392"/>
        <end position="416"/>
    </location>
</feature>
<feature type="transmembrane region" description="Helical" evidence="1">
    <location>
        <begin position="123"/>
        <end position="141"/>
    </location>
</feature>
<feature type="transmembrane region" description="Helical" evidence="1">
    <location>
        <begin position="182"/>
        <end position="203"/>
    </location>
</feature>
<feature type="transmembrane region" description="Helical" evidence="1">
    <location>
        <begin position="295"/>
        <end position="319"/>
    </location>
</feature>
<feature type="transmembrane region" description="Helical" evidence="1">
    <location>
        <begin position="331"/>
        <end position="350"/>
    </location>
</feature>
<name>A0A8J3RX37_9ACTN</name>
<keyword evidence="1" id="KW-1133">Transmembrane helix</keyword>
<dbReference type="AlphaFoldDB" id="A0A8J3RX37"/>
<keyword evidence="3" id="KW-1185">Reference proteome</keyword>
<comment type="caution">
    <text evidence="2">The sequence shown here is derived from an EMBL/GenBank/DDBJ whole genome shotgun (WGS) entry which is preliminary data.</text>
</comment>
<feature type="transmembrane region" description="Helical" evidence="1">
    <location>
        <begin position="153"/>
        <end position="176"/>
    </location>
</feature>
<feature type="transmembrane region" description="Helical" evidence="1">
    <location>
        <begin position="84"/>
        <end position="111"/>
    </location>
</feature>
<keyword evidence="1" id="KW-0812">Transmembrane</keyword>
<organism evidence="2 3">
    <name type="scientific">Planobispora longispora</name>
    <dbReference type="NCBI Taxonomy" id="28887"/>
    <lineage>
        <taxon>Bacteria</taxon>
        <taxon>Bacillati</taxon>
        <taxon>Actinomycetota</taxon>
        <taxon>Actinomycetes</taxon>
        <taxon>Streptosporangiales</taxon>
        <taxon>Streptosporangiaceae</taxon>
        <taxon>Planobispora</taxon>
    </lineage>
</organism>
<proteinExistence type="predicted"/>
<feature type="transmembrane region" description="Helical" evidence="1">
    <location>
        <begin position="357"/>
        <end position="386"/>
    </location>
</feature>
<feature type="transmembrane region" description="Helical" evidence="1">
    <location>
        <begin position="41"/>
        <end position="63"/>
    </location>
</feature>
<keyword evidence="1" id="KW-0472">Membrane</keyword>
<evidence type="ECO:0000313" key="2">
    <source>
        <dbReference type="EMBL" id="GIH81582.1"/>
    </source>
</evidence>
<dbReference type="Proteomes" id="UP000616724">
    <property type="component" value="Unassembled WGS sequence"/>
</dbReference>
<sequence length="429" mass="44381">MASPTRRLLGIWLPTALGASMLVLEIPVVYAGAARSSAGPQILAAMGICVAILVVVNSPALAITPLVVAAHDRHHARRLWRHSLLTGLAGALTLVALATVPPLIALVRLAFDADEVLLDHVRAGLVGLAPNALGVALRRYLHGRLIIAGRTRAIATATGARLAGTFALAWGGIALLPQHGALVAGLALSAGAFSESAGLALAVRRLPRPPARGQGRYGELLRRHAEISTTRLLNMVPMVITTVGVAHSAQAAASLMVWPAIYELTMLFASPTSDWEAVVATALRQDRRDGTPRRLTIWLAGAFASAFVIVLATGPAALYLRDLLVVPQHPAGLALDWAALLVPVPALWLVRGYLRGVILAGAVAGWLVGASLAHTAALIVSLMVLARTPLPGVAVASLAVLAGMTADLAATGYGAARSRRFSLAGSPGC</sequence>
<dbReference type="EMBL" id="BOOH01000088">
    <property type="protein sequence ID" value="GIH81582.1"/>
    <property type="molecule type" value="Genomic_DNA"/>
</dbReference>
<evidence type="ECO:0000313" key="3">
    <source>
        <dbReference type="Proteomes" id="UP000616724"/>
    </source>
</evidence>
<protein>
    <submittedName>
        <fullName evidence="2">Uncharacterized protein</fullName>
    </submittedName>
</protein>
<gene>
    <name evidence="2" type="ORF">Plo01_80110</name>
</gene>
<evidence type="ECO:0000256" key="1">
    <source>
        <dbReference type="SAM" id="Phobius"/>
    </source>
</evidence>
<reference evidence="2 3" key="1">
    <citation type="submission" date="2021-01" db="EMBL/GenBank/DDBJ databases">
        <title>Whole genome shotgun sequence of Planobispora longispora NBRC 13918.</title>
        <authorList>
            <person name="Komaki H."/>
            <person name="Tamura T."/>
        </authorList>
    </citation>
    <scope>NUCLEOTIDE SEQUENCE [LARGE SCALE GENOMIC DNA]</scope>
    <source>
        <strain evidence="2 3">NBRC 13918</strain>
    </source>
</reference>
<accession>A0A8J3RX37</accession>